<feature type="domain" description="PPIase cyclophilin-type" evidence="6">
    <location>
        <begin position="281"/>
        <end position="440"/>
    </location>
</feature>
<feature type="signal peptide" evidence="5">
    <location>
        <begin position="1"/>
        <end position="33"/>
    </location>
</feature>
<keyword evidence="5" id="KW-0732">Signal</keyword>
<gene>
    <name evidence="7" type="primary">ppiB_2</name>
    <name evidence="7" type="ORF">Poly59_60850</name>
</gene>
<dbReference type="Pfam" id="PF00160">
    <property type="entry name" value="Pro_isomerase"/>
    <property type="match status" value="1"/>
</dbReference>
<evidence type="ECO:0000256" key="1">
    <source>
        <dbReference type="ARBA" id="ARBA00013194"/>
    </source>
</evidence>
<dbReference type="InterPro" id="IPR002130">
    <property type="entry name" value="Cyclophilin-type_PPIase_dom"/>
</dbReference>
<dbReference type="PANTHER" id="PTHR45625:SF4">
    <property type="entry name" value="PEPTIDYLPROLYL ISOMERASE DOMAIN AND WD REPEAT-CONTAINING PROTEIN 1"/>
    <property type="match status" value="1"/>
</dbReference>
<evidence type="ECO:0000313" key="7">
    <source>
        <dbReference type="EMBL" id="TWU47111.1"/>
    </source>
</evidence>
<evidence type="ECO:0000256" key="4">
    <source>
        <dbReference type="SAM" id="MobiDB-lite"/>
    </source>
</evidence>
<dbReference type="InterPro" id="IPR044666">
    <property type="entry name" value="Cyclophilin_A-like"/>
</dbReference>
<protein>
    <recommendedName>
        <fullName evidence="1">peptidylprolyl isomerase</fullName>
        <ecNumber evidence="1">5.2.1.8</ecNumber>
    </recommendedName>
</protein>
<reference evidence="7 8" key="1">
    <citation type="submission" date="2019-02" db="EMBL/GenBank/DDBJ databases">
        <title>Deep-cultivation of Planctomycetes and their phenomic and genomic characterization uncovers novel biology.</title>
        <authorList>
            <person name="Wiegand S."/>
            <person name="Jogler M."/>
            <person name="Boedeker C."/>
            <person name="Pinto D."/>
            <person name="Vollmers J."/>
            <person name="Rivas-Marin E."/>
            <person name="Kohn T."/>
            <person name="Peeters S.H."/>
            <person name="Heuer A."/>
            <person name="Rast P."/>
            <person name="Oberbeckmann S."/>
            <person name="Bunk B."/>
            <person name="Jeske O."/>
            <person name="Meyerdierks A."/>
            <person name="Storesund J.E."/>
            <person name="Kallscheuer N."/>
            <person name="Luecker S."/>
            <person name="Lage O.M."/>
            <person name="Pohl T."/>
            <person name="Merkel B.J."/>
            <person name="Hornburger P."/>
            <person name="Mueller R.-W."/>
            <person name="Bruemmer F."/>
            <person name="Labrenz M."/>
            <person name="Spormann A.M."/>
            <person name="Op Den Camp H."/>
            <person name="Overmann J."/>
            <person name="Amann R."/>
            <person name="Jetten M.S.M."/>
            <person name="Mascher T."/>
            <person name="Medema M.H."/>
            <person name="Devos D.P."/>
            <person name="Kaster A.-K."/>
            <person name="Ovreas L."/>
            <person name="Rohde M."/>
            <person name="Galperin M.Y."/>
            <person name="Jogler C."/>
        </authorList>
    </citation>
    <scope>NUCLEOTIDE SEQUENCE [LARGE SCALE GENOMIC DNA]</scope>
    <source>
        <strain evidence="7 8">Poly59</strain>
    </source>
</reference>
<keyword evidence="3 7" id="KW-0413">Isomerase</keyword>
<dbReference type="OrthoDB" id="270889at2"/>
<keyword evidence="8" id="KW-1185">Reference proteome</keyword>
<dbReference type="CDD" id="cd00317">
    <property type="entry name" value="cyclophilin"/>
    <property type="match status" value="1"/>
</dbReference>
<dbReference type="RefSeq" id="WP_146537498.1">
    <property type="nucleotide sequence ID" value="NZ_SJPX01000006.1"/>
</dbReference>
<dbReference type="PRINTS" id="PR00153">
    <property type="entry name" value="CSAPPISMRASE"/>
</dbReference>
<dbReference type="Proteomes" id="UP000317977">
    <property type="component" value="Unassembled WGS sequence"/>
</dbReference>
<dbReference type="EC" id="5.2.1.8" evidence="1"/>
<keyword evidence="2" id="KW-0697">Rotamase</keyword>
<evidence type="ECO:0000313" key="8">
    <source>
        <dbReference type="Proteomes" id="UP000317977"/>
    </source>
</evidence>
<feature type="region of interest" description="Disordered" evidence="4">
    <location>
        <begin position="33"/>
        <end position="83"/>
    </location>
</feature>
<dbReference type="InterPro" id="IPR029000">
    <property type="entry name" value="Cyclophilin-like_dom_sf"/>
</dbReference>
<dbReference type="GO" id="GO:0003755">
    <property type="term" value="F:peptidyl-prolyl cis-trans isomerase activity"/>
    <property type="evidence" value="ECO:0007669"/>
    <property type="project" value="UniProtKB-KW"/>
</dbReference>
<organism evidence="7 8">
    <name type="scientific">Rubripirellula reticaptiva</name>
    <dbReference type="NCBI Taxonomy" id="2528013"/>
    <lineage>
        <taxon>Bacteria</taxon>
        <taxon>Pseudomonadati</taxon>
        <taxon>Planctomycetota</taxon>
        <taxon>Planctomycetia</taxon>
        <taxon>Pirellulales</taxon>
        <taxon>Pirellulaceae</taxon>
        <taxon>Rubripirellula</taxon>
    </lineage>
</organism>
<dbReference type="Gene3D" id="2.40.100.10">
    <property type="entry name" value="Cyclophilin-like"/>
    <property type="match status" value="1"/>
</dbReference>
<feature type="compositionally biased region" description="Acidic residues" evidence="4">
    <location>
        <begin position="42"/>
        <end position="51"/>
    </location>
</feature>
<proteinExistence type="predicted"/>
<evidence type="ECO:0000256" key="3">
    <source>
        <dbReference type="ARBA" id="ARBA00023235"/>
    </source>
</evidence>
<name>A0A5C6EHF5_9BACT</name>
<sequence precursor="true">MSFSVARFRVFFTALIVMTAVVLVSAGMASAAAQENKSESEVTNESDESGDETGVAVDGDSAPASETSVESAEPSDQLPGFTTADDPAYIAEVERRTEVFQQAKADLRDAILEQRTLYMRYVNHEDRTPSSREAYTAKRIEVIKKMDDTYMAALDLTRITGDQEAATYLVTMIDHRFKRDIYDLATLEGATRMIDGGSQLAVMFQAAARSAMVVGEFDMAKKLYEVLASQEEGVDPMETVDKSLASYLEKHRERFAAEAMIQAAEAKEDRLPRVKLETTQGDVIIELFIDQAPSTVANFIKLVESHFYDGLDFYQVVDHLFALTGDATGLGSGNSGKFVIDECDRPDARRPFRGSLLMAKIPIGENGEFIPNSASTQFAISFLPLAVSADNQTVFGRVIEGMDAISRMRRIDPSKEKDKNAILLPPDRIIEATVIRRPEVLPEIEYFTPPGR</sequence>
<evidence type="ECO:0000256" key="5">
    <source>
        <dbReference type="SAM" id="SignalP"/>
    </source>
</evidence>
<dbReference type="EMBL" id="SJPX01000006">
    <property type="protein sequence ID" value="TWU47111.1"/>
    <property type="molecule type" value="Genomic_DNA"/>
</dbReference>
<feature type="chain" id="PRO_5022986058" description="peptidylprolyl isomerase" evidence="5">
    <location>
        <begin position="34"/>
        <end position="452"/>
    </location>
</feature>
<dbReference type="PROSITE" id="PS50072">
    <property type="entry name" value="CSA_PPIASE_2"/>
    <property type="match status" value="1"/>
</dbReference>
<accession>A0A5C6EHF5</accession>
<dbReference type="AlphaFoldDB" id="A0A5C6EHF5"/>
<comment type="caution">
    <text evidence="7">The sequence shown here is derived from an EMBL/GenBank/DDBJ whole genome shotgun (WGS) entry which is preliminary data.</text>
</comment>
<dbReference type="SUPFAM" id="SSF50891">
    <property type="entry name" value="Cyclophilin-like"/>
    <property type="match status" value="1"/>
</dbReference>
<evidence type="ECO:0000256" key="2">
    <source>
        <dbReference type="ARBA" id="ARBA00023110"/>
    </source>
</evidence>
<dbReference type="PANTHER" id="PTHR45625">
    <property type="entry name" value="PEPTIDYL-PROLYL CIS-TRANS ISOMERASE-RELATED"/>
    <property type="match status" value="1"/>
</dbReference>
<evidence type="ECO:0000259" key="6">
    <source>
        <dbReference type="PROSITE" id="PS50072"/>
    </source>
</evidence>